<dbReference type="GO" id="GO:0000155">
    <property type="term" value="F:phosphorelay sensor kinase activity"/>
    <property type="evidence" value="ECO:0007669"/>
    <property type="project" value="InterPro"/>
</dbReference>
<dbReference type="STRING" id="872965.SE16_01390"/>
<comment type="subcellular location">
    <subcellularLocation>
        <location evidence="2">Cell membrane</location>
    </subcellularLocation>
    <subcellularLocation>
        <location evidence="3">Membrane raft</location>
        <topology evidence="3">Multi-pass membrane protein</topology>
    </subcellularLocation>
</comment>
<dbReference type="GO" id="GO:0005886">
    <property type="term" value="C:plasma membrane"/>
    <property type="evidence" value="ECO:0007669"/>
    <property type="project" value="UniProtKB-SubCell"/>
</dbReference>
<accession>A0A0M8K6M9</accession>
<feature type="transmembrane region" description="Helical" evidence="17">
    <location>
        <begin position="446"/>
        <end position="468"/>
    </location>
</feature>
<keyword evidence="9 17" id="KW-0812">Transmembrane</keyword>
<dbReference type="RefSeq" id="WP_054492754.1">
    <property type="nucleotide sequence ID" value="NZ_BBZA01000089.1"/>
</dbReference>
<evidence type="ECO:0000256" key="15">
    <source>
        <dbReference type="ARBA" id="ARBA00023136"/>
    </source>
</evidence>
<dbReference type="EC" id="2.7.13.3" evidence="5"/>
<dbReference type="Gene3D" id="3.30.565.10">
    <property type="entry name" value="Histidine kinase-like ATPase, C-terminal domain"/>
    <property type="match status" value="1"/>
</dbReference>
<keyword evidence="11 20" id="KW-0418">Kinase</keyword>
<dbReference type="SUPFAM" id="SSF47384">
    <property type="entry name" value="Homodimeric domain of signal transducing histidine kinase"/>
    <property type="match status" value="1"/>
</dbReference>
<evidence type="ECO:0000259" key="18">
    <source>
        <dbReference type="PROSITE" id="PS50109"/>
    </source>
</evidence>
<comment type="similarity">
    <text evidence="4">Belongs to the sodium:solute symporter (SSF) (TC 2.A.21) family.</text>
</comment>
<dbReference type="InterPro" id="IPR005467">
    <property type="entry name" value="His_kinase_dom"/>
</dbReference>
<feature type="transmembrane region" description="Helical" evidence="17">
    <location>
        <begin position="166"/>
        <end position="185"/>
    </location>
</feature>
<dbReference type="InterPro" id="IPR003594">
    <property type="entry name" value="HATPase_dom"/>
</dbReference>
<dbReference type="PRINTS" id="PR00344">
    <property type="entry name" value="BCTRLSENSOR"/>
</dbReference>
<dbReference type="CDD" id="cd00082">
    <property type="entry name" value="HisKA"/>
    <property type="match status" value="1"/>
</dbReference>
<dbReference type="InterPro" id="IPR004358">
    <property type="entry name" value="Sig_transdc_His_kin-like_C"/>
</dbReference>
<dbReference type="Proteomes" id="UP000050502">
    <property type="component" value="Unassembled WGS sequence"/>
</dbReference>
<evidence type="ECO:0000256" key="3">
    <source>
        <dbReference type="ARBA" id="ARBA00004314"/>
    </source>
</evidence>
<evidence type="ECO:0000256" key="10">
    <source>
        <dbReference type="ARBA" id="ARBA00022741"/>
    </source>
</evidence>
<evidence type="ECO:0000256" key="2">
    <source>
        <dbReference type="ARBA" id="ARBA00004236"/>
    </source>
</evidence>
<evidence type="ECO:0000256" key="8">
    <source>
        <dbReference type="ARBA" id="ARBA00022679"/>
    </source>
</evidence>
<evidence type="ECO:0000256" key="12">
    <source>
        <dbReference type="ARBA" id="ARBA00022840"/>
    </source>
</evidence>
<evidence type="ECO:0000256" key="13">
    <source>
        <dbReference type="ARBA" id="ARBA00022989"/>
    </source>
</evidence>
<dbReference type="GO" id="GO:0022857">
    <property type="term" value="F:transmembrane transporter activity"/>
    <property type="evidence" value="ECO:0007669"/>
    <property type="project" value="InterPro"/>
</dbReference>
<evidence type="ECO:0000256" key="17">
    <source>
        <dbReference type="SAM" id="Phobius"/>
    </source>
</evidence>
<dbReference type="InterPro" id="IPR036890">
    <property type="entry name" value="HATPase_C_sf"/>
</dbReference>
<keyword evidence="15 17" id="KW-0472">Membrane</keyword>
<dbReference type="Pfam" id="PF02518">
    <property type="entry name" value="HATPase_c"/>
    <property type="match status" value="1"/>
</dbReference>
<comment type="caution">
    <text evidence="19">The sequence shown here is derived from an EMBL/GenBank/DDBJ whole genome shotgun (WGS) entry which is preliminary data.</text>
</comment>
<dbReference type="PANTHER" id="PTHR43711:SF30">
    <property type="entry name" value="HISTIDINE KINASE"/>
    <property type="match status" value="1"/>
</dbReference>
<evidence type="ECO:0000256" key="11">
    <source>
        <dbReference type="ARBA" id="ARBA00022777"/>
    </source>
</evidence>
<feature type="transmembrane region" description="Helical" evidence="17">
    <location>
        <begin position="6"/>
        <end position="24"/>
    </location>
</feature>
<dbReference type="InterPro" id="IPR036097">
    <property type="entry name" value="HisK_dim/P_sf"/>
</dbReference>
<dbReference type="PROSITE" id="PS50109">
    <property type="entry name" value="HIS_KIN"/>
    <property type="match status" value="1"/>
</dbReference>
<dbReference type="Proteomes" id="UP000037784">
    <property type="component" value="Unassembled WGS sequence"/>
</dbReference>
<dbReference type="Gene3D" id="1.20.1730.10">
    <property type="entry name" value="Sodium/glucose cotransporter"/>
    <property type="match status" value="1"/>
</dbReference>
<dbReference type="GO" id="GO:0005524">
    <property type="term" value="F:ATP binding"/>
    <property type="evidence" value="ECO:0007669"/>
    <property type="project" value="UniProtKB-KW"/>
</dbReference>
<dbReference type="SMART" id="SM00388">
    <property type="entry name" value="HisKA"/>
    <property type="match status" value="1"/>
</dbReference>
<gene>
    <name evidence="19" type="ORF">ARMA_1288</name>
    <name evidence="20" type="ORF">SE16_01390</name>
</gene>
<feature type="transmembrane region" description="Helical" evidence="17">
    <location>
        <begin position="289"/>
        <end position="314"/>
    </location>
</feature>
<keyword evidence="16" id="KW-0175">Coiled coil</keyword>
<dbReference type="InterPro" id="IPR003661">
    <property type="entry name" value="HisK_dim/P_dom"/>
</dbReference>
<dbReference type="InterPro" id="IPR001734">
    <property type="entry name" value="Na/solute_symporter"/>
</dbReference>
<evidence type="ECO:0000313" key="21">
    <source>
        <dbReference type="Proteomes" id="UP000037784"/>
    </source>
</evidence>
<dbReference type="Gene3D" id="1.10.287.130">
    <property type="match status" value="1"/>
</dbReference>
<evidence type="ECO:0000313" key="22">
    <source>
        <dbReference type="Proteomes" id="UP000050502"/>
    </source>
</evidence>
<dbReference type="InParanoid" id="A0A0M8K6M9"/>
<reference evidence="21" key="3">
    <citation type="submission" date="2015-08" db="EMBL/GenBank/DDBJ databases">
        <title>Draft Genome Sequence of a Heterotrophic Facultative Anaerobic Bacterium Ardenticatena maritima Strain 110S.</title>
        <authorList>
            <person name="Kawaichi S."/>
            <person name="Yoshida T."/>
            <person name="Sako Y."/>
            <person name="Nakamura R."/>
        </authorList>
    </citation>
    <scope>NUCLEOTIDE SEQUENCE [LARGE SCALE GENOMIC DNA]</scope>
    <source>
        <strain evidence="21">110S</strain>
    </source>
</reference>
<feature type="transmembrane region" description="Helical" evidence="17">
    <location>
        <begin position="68"/>
        <end position="86"/>
    </location>
</feature>
<sequence length="915" mass="101986">MSLLLIALASFTYIGILFAIAYYGDQQAERERSLVNNPYIYALSLAVYCTAWTFYGSVGRAATSGVDFLPTYLGPTLMAALWWFVLRKIIRISKTQRITSIADFIASRYGKSTLLGGIVTLIAVLGITPYIALQLKAVSVSFTLLWHYPSLTLPDLETIPFLRDTGFYVALMMSLFAILFGTRHLDVTEHHEGLVLAIAFESVVKLVAFLSVGVFVTFGLFGGLGNLFQAAAEHAELRALFTFPDTPHVYENWFWLTTLAMLAIILLPRQFQMAVVENVDERHVRTAIWLFPLYLFLINIFVLPIALAGRLTFAGDAPPDMYVLLLPLVQGHNWLAFLAFLGGLSAATGMIIVETVALSTMLSNDLIFPLLLRSGILREEHNLPAILLRLRRGAIVMLVFLGYLYFRLTGDTISLVSIGLISFAAVAQFAPALLGGIYWKGGTRLGAFLGLAGGFLIWFYTLPLPTFIQTTGWLSPALLDRGPWGLAWLRPYALFGLEGYDPIVHALFWSLTANSLLYILGSLWSRQSVLEHRQAALFVDVFRHIDTSQLHLWRGTASPLDLQTLLERFLGRARAHEVMSEFAARKGVNDWHDLEPDAEMVEYVERLLAGSIGAASARVAIASIVTEEPLDIAEVIHMLDETSQVVAYSRRLEQKSRELEAATAELREANRRLKELDRLKDEFISTVTHELRTPLTSIRALTEILRDNPDLPPEQRQEFLAIITKESERLSRLINQVLDFAKLESGTFKWEMGAVNLANVVRNAIHATQQLFDERGITLEATIPDDVPTIIADEDRLMQVMLNLLSNAAKFARSHVQVRLRVENAYLRVDVQDDGPGVAPEYREAIFDKFSQVPLPDGRRPHGTGLGLPISRAIITQLGGHIWVESEVGKGATFAFILPIVSSEEQARELSHVAP</sequence>
<dbReference type="InterPro" id="IPR050736">
    <property type="entry name" value="Sensor_HK_Regulatory"/>
</dbReference>
<keyword evidence="10" id="KW-0547">Nucleotide-binding</keyword>
<dbReference type="InterPro" id="IPR038377">
    <property type="entry name" value="Na/Glc_symporter_sf"/>
</dbReference>
<dbReference type="EMBL" id="LGKN01000003">
    <property type="protein sequence ID" value="KPL89186.1"/>
    <property type="molecule type" value="Genomic_DNA"/>
</dbReference>
<feature type="transmembrane region" description="Helical" evidence="17">
    <location>
        <begin position="383"/>
        <end position="406"/>
    </location>
</feature>
<evidence type="ECO:0000256" key="16">
    <source>
        <dbReference type="SAM" id="Coils"/>
    </source>
</evidence>
<reference evidence="19 21" key="1">
    <citation type="journal article" date="2015" name="Genome Announc.">
        <title>Draft Genome Sequence of a Heterotrophic Facultative Anaerobic Thermophilic Bacterium, Ardenticatena maritima Strain 110ST.</title>
        <authorList>
            <person name="Kawaichi S."/>
            <person name="Yoshida T."/>
            <person name="Sako Y."/>
            <person name="Nakamura R."/>
        </authorList>
    </citation>
    <scope>NUCLEOTIDE SEQUENCE [LARGE SCALE GENOMIC DNA]</scope>
    <source>
        <strain evidence="19 21">110S</strain>
    </source>
</reference>
<dbReference type="Pfam" id="PF00512">
    <property type="entry name" value="HisKA"/>
    <property type="match status" value="1"/>
</dbReference>
<keyword evidence="14" id="KW-0902">Two-component regulatory system</keyword>
<feature type="transmembrane region" description="Helical" evidence="17">
    <location>
        <begin position="252"/>
        <end position="268"/>
    </location>
</feature>
<evidence type="ECO:0000256" key="9">
    <source>
        <dbReference type="ARBA" id="ARBA00022692"/>
    </source>
</evidence>
<feature type="transmembrane region" description="Helical" evidence="17">
    <location>
        <begin position="334"/>
        <end position="362"/>
    </location>
</feature>
<dbReference type="FunFam" id="1.10.287.130:FF:000001">
    <property type="entry name" value="Two-component sensor histidine kinase"/>
    <property type="match status" value="1"/>
</dbReference>
<evidence type="ECO:0000256" key="1">
    <source>
        <dbReference type="ARBA" id="ARBA00000085"/>
    </source>
</evidence>
<keyword evidence="12" id="KW-0067">ATP-binding</keyword>
<evidence type="ECO:0000256" key="7">
    <source>
        <dbReference type="ARBA" id="ARBA00022553"/>
    </source>
</evidence>
<name>A0A0M8K6M9_9CHLR</name>
<dbReference type="EMBL" id="BBZA01000089">
    <property type="protein sequence ID" value="GAP62865.1"/>
    <property type="molecule type" value="Genomic_DNA"/>
</dbReference>
<reference evidence="20 22" key="2">
    <citation type="submission" date="2015-07" db="EMBL/GenBank/DDBJ databases">
        <title>Whole genome sequence of Ardenticatena maritima DSM 23922.</title>
        <authorList>
            <person name="Hemp J."/>
            <person name="Ward L.M."/>
            <person name="Pace L.A."/>
            <person name="Fischer W.W."/>
        </authorList>
    </citation>
    <scope>NUCLEOTIDE SEQUENCE [LARGE SCALE GENOMIC DNA]</scope>
    <source>
        <strain evidence="20 22">110S</strain>
    </source>
</reference>
<comment type="catalytic activity">
    <reaction evidence="1">
        <text>ATP + protein L-histidine = ADP + protein N-phospho-L-histidine.</text>
        <dbReference type="EC" id="2.7.13.3"/>
    </reaction>
</comment>
<keyword evidence="7" id="KW-0597">Phosphoprotein</keyword>
<feature type="transmembrane region" description="Helical" evidence="17">
    <location>
        <begin position="36"/>
        <end position="56"/>
    </location>
</feature>
<dbReference type="PATRIC" id="fig|872965.6.peg.221"/>
<evidence type="ECO:0000313" key="19">
    <source>
        <dbReference type="EMBL" id="GAP62865.1"/>
    </source>
</evidence>
<evidence type="ECO:0000256" key="4">
    <source>
        <dbReference type="ARBA" id="ARBA00006434"/>
    </source>
</evidence>
<evidence type="ECO:0000256" key="6">
    <source>
        <dbReference type="ARBA" id="ARBA00022475"/>
    </source>
</evidence>
<proteinExistence type="inferred from homology"/>
<dbReference type="PROSITE" id="PS50283">
    <property type="entry name" value="NA_SOLUT_SYMP_3"/>
    <property type="match status" value="1"/>
</dbReference>
<feature type="coiled-coil region" evidence="16">
    <location>
        <begin position="645"/>
        <end position="686"/>
    </location>
</feature>
<dbReference type="PANTHER" id="PTHR43711">
    <property type="entry name" value="TWO-COMPONENT HISTIDINE KINASE"/>
    <property type="match status" value="1"/>
</dbReference>
<keyword evidence="21" id="KW-1185">Reference proteome</keyword>
<keyword evidence="6" id="KW-1003">Cell membrane</keyword>
<feature type="transmembrane region" description="Helical" evidence="17">
    <location>
        <begin position="114"/>
        <end position="146"/>
    </location>
</feature>
<evidence type="ECO:0000256" key="14">
    <source>
        <dbReference type="ARBA" id="ARBA00023012"/>
    </source>
</evidence>
<dbReference type="GO" id="GO:0045121">
    <property type="term" value="C:membrane raft"/>
    <property type="evidence" value="ECO:0007669"/>
    <property type="project" value="UniProtKB-SubCell"/>
</dbReference>
<dbReference type="OrthoDB" id="9764438at2"/>
<evidence type="ECO:0000313" key="20">
    <source>
        <dbReference type="EMBL" id="KPL89186.1"/>
    </source>
</evidence>
<dbReference type="AlphaFoldDB" id="A0A0M8K6M9"/>
<keyword evidence="13 17" id="KW-1133">Transmembrane helix</keyword>
<organism evidence="19 21">
    <name type="scientific">Ardenticatena maritima</name>
    <dbReference type="NCBI Taxonomy" id="872965"/>
    <lineage>
        <taxon>Bacteria</taxon>
        <taxon>Bacillati</taxon>
        <taxon>Chloroflexota</taxon>
        <taxon>Ardenticatenia</taxon>
        <taxon>Ardenticatenales</taxon>
        <taxon>Ardenticatenaceae</taxon>
        <taxon>Ardenticatena</taxon>
    </lineage>
</organism>
<keyword evidence="8" id="KW-0808">Transferase</keyword>
<dbReference type="FunFam" id="3.30.565.10:FF:000023">
    <property type="entry name" value="PAS domain-containing sensor histidine kinase"/>
    <property type="match status" value="1"/>
</dbReference>
<dbReference type="SUPFAM" id="SSF55874">
    <property type="entry name" value="ATPase domain of HSP90 chaperone/DNA topoisomerase II/histidine kinase"/>
    <property type="match status" value="1"/>
</dbReference>
<dbReference type="SMART" id="SM00387">
    <property type="entry name" value="HATPase_c"/>
    <property type="match status" value="1"/>
</dbReference>
<dbReference type="CDD" id="cd10322">
    <property type="entry name" value="SLC5sbd"/>
    <property type="match status" value="1"/>
</dbReference>
<feature type="transmembrane region" description="Helical" evidence="17">
    <location>
        <begin position="412"/>
        <end position="434"/>
    </location>
</feature>
<feature type="domain" description="Histidine kinase" evidence="18">
    <location>
        <begin position="686"/>
        <end position="902"/>
    </location>
</feature>
<protein>
    <recommendedName>
        <fullName evidence="5">histidine kinase</fullName>
        <ecNumber evidence="5">2.7.13.3</ecNumber>
    </recommendedName>
</protein>
<evidence type="ECO:0000256" key="5">
    <source>
        <dbReference type="ARBA" id="ARBA00012438"/>
    </source>
</evidence>